<dbReference type="Proteomes" id="UP000712281">
    <property type="component" value="Unassembled WGS sequence"/>
</dbReference>
<dbReference type="EMBL" id="QGKW02001660">
    <property type="protein sequence ID" value="KAF2577729.1"/>
    <property type="molecule type" value="Genomic_DNA"/>
</dbReference>
<evidence type="ECO:0000313" key="1">
    <source>
        <dbReference type="EMBL" id="KAF2577729.1"/>
    </source>
</evidence>
<proteinExistence type="predicted"/>
<sequence length="185" mass="20809">MFIDAQVDVFDGFGEDLTDEEPSTGKTVLDVSHTSNGGVTARHEPVEHEGELAAVLLAKDQYMFMMVSVDMSKLRCFVFARLHINARGYDLENEFFIDLATTCKWVTSMHMDVLIEYLGSLHAETLRTNRAMFVAPWFSAHFQGKGRSFRAARRKTLVATDSRVTKFLTTEGKQWGVDVDTTSSV</sequence>
<organism evidence="2">
    <name type="scientific">Brassica cretica</name>
    <name type="common">Mustard</name>
    <dbReference type="NCBI Taxonomy" id="69181"/>
    <lineage>
        <taxon>Eukaryota</taxon>
        <taxon>Viridiplantae</taxon>
        <taxon>Streptophyta</taxon>
        <taxon>Embryophyta</taxon>
        <taxon>Tracheophyta</taxon>
        <taxon>Spermatophyta</taxon>
        <taxon>Magnoliopsida</taxon>
        <taxon>eudicotyledons</taxon>
        <taxon>Gunneridae</taxon>
        <taxon>Pentapetalae</taxon>
        <taxon>rosids</taxon>
        <taxon>malvids</taxon>
        <taxon>Brassicales</taxon>
        <taxon>Brassicaceae</taxon>
        <taxon>Brassiceae</taxon>
        <taxon>Brassica</taxon>
    </lineage>
</organism>
<reference evidence="2" key="1">
    <citation type="submission" date="2019-12" db="EMBL/GenBank/DDBJ databases">
        <title>Genome sequencing and annotation of Brassica cretica.</title>
        <authorList>
            <person name="Studholme D.J."/>
            <person name="Sarris P.F."/>
        </authorList>
    </citation>
    <scope>NUCLEOTIDE SEQUENCE</scope>
    <source>
        <strain evidence="1">PFS-001/15</strain>
        <strain evidence="2">PFS-102/07</strain>
        <tissue evidence="2">Leaf</tissue>
    </source>
</reference>
<gene>
    <name evidence="1" type="ORF">F2Q68_00005487</name>
    <name evidence="2" type="ORF">F2Q70_00012399</name>
</gene>
<comment type="caution">
    <text evidence="2">The sequence shown here is derived from an EMBL/GenBank/DDBJ whole genome shotgun (WGS) entry which is preliminary data.</text>
</comment>
<protein>
    <submittedName>
        <fullName evidence="2">Uncharacterized protein</fullName>
    </submittedName>
</protein>
<dbReference type="AlphaFoldDB" id="A0A8S9MAS6"/>
<accession>A0A8S9MAS6</accession>
<evidence type="ECO:0000313" key="2">
    <source>
        <dbReference type="EMBL" id="KAF2615021.1"/>
    </source>
</evidence>
<name>A0A8S9MAS6_BRACR</name>
<dbReference type="EMBL" id="QGKY02000089">
    <property type="protein sequence ID" value="KAF2615021.1"/>
    <property type="molecule type" value="Genomic_DNA"/>
</dbReference>